<dbReference type="EMBL" id="FYEH01000004">
    <property type="protein sequence ID" value="SNB65413.1"/>
    <property type="molecule type" value="Genomic_DNA"/>
</dbReference>
<evidence type="ECO:0000313" key="5">
    <source>
        <dbReference type="Proteomes" id="UP000197065"/>
    </source>
</evidence>
<dbReference type="InterPro" id="IPR023361">
    <property type="entry name" value="DUF1285_beta_roll_sf"/>
</dbReference>
<dbReference type="RefSeq" id="WP_088560832.1">
    <property type="nucleotide sequence ID" value="NZ_FYEH01000004.1"/>
</dbReference>
<feature type="domain" description="DUF1285" evidence="3">
    <location>
        <begin position="95"/>
        <end position="185"/>
    </location>
</feature>
<evidence type="ECO:0000259" key="2">
    <source>
        <dbReference type="Pfam" id="PF06938"/>
    </source>
</evidence>
<dbReference type="OrthoDB" id="3078366at2"/>
<dbReference type="Gene3D" id="3.10.540.10">
    <property type="entry name" value="duf1285 like domain"/>
    <property type="match status" value="1"/>
</dbReference>
<gene>
    <name evidence="4" type="ORF">SAMN07250955_104260</name>
</gene>
<accession>A0A212R0A0</accession>
<dbReference type="Pfam" id="PF06938">
    <property type="entry name" value="DUF1285_N"/>
    <property type="match status" value="1"/>
</dbReference>
<evidence type="ECO:0000256" key="1">
    <source>
        <dbReference type="SAM" id="MobiDB-lite"/>
    </source>
</evidence>
<sequence length="189" mass="21422">MPASRDEGKKAAPGGDRRTEFDPLRTLEVLKGERADCGTLSLSIDRRGNWYYRDSLIGRPELAALFARSLYRDERGRHWLITPFEQGLVEVEDSAFLAVGLRLGSSTFGMRRFEFQTNMGVWYGLSALHPLTIRRMPKGGDAPYLLTERGLEARLTQAVYLELAKYAEIENDVWGIWSDGRFFTLDALG</sequence>
<dbReference type="Pfam" id="PF21028">
    <property type="entry name" value="DUF1285_C"/>
    <property type="match status" value="1"/>
</dbReference>
<dbReference type="InterPro" id="IPR048341">
    <property type="entry name" value="DUF1285_N"/>
</dbReference>
<protein>
    <recommendedName>
        <fullName evidence="6">DUF1285 domain-containing protein</fullName>
    </recommendedName>
</protein>
<proteinExistence type="predicted"/>
<name>A0A212R0A0_9PROT</name>
<dbReference type="InterPro" id="IPR048342">
    <property type="entry name" value="DUF1285_C"/>
</dbReference>
<organism evidence="4 5">
    <name type="scientific">Arboricoccus pini</name>
    <dbReference type="NCBI Taxonomy" id="1963835"/>
    <lineage>
        <taxon>Bacteria</taxon>
        <taxon>Pseudomonadati</taxon>
        <taxon>Pseudomonadota</taxon>
        <taxon>Alphaproteobacteria</taxon>
        <taxon>Geminicoccales</taxon>
        <taxon>Geminicoccaceae</taxon>
        <taxon>Arboricoccus</taxon>
    </lineage>
</organism>
<evidence type="ECO:0000259" key="3">
    <source>
        <dbReference type="Pfam" id="PF21028"/>
    </source>
</evidence>
<keyword evidence="5" id="KW-1185">Reference proteome</keyword>
<dbReference type="AlphaFoldDB" id="A0A212R0A0"/>
<reference evidence="4 5" key="1">
    <citation type="submission" date="2017-06" db="EMBL/GenBank/DDBJ databases">
        <authorList>
            <person name="Kim H.J."/>
            <person name="Triplett B.A."/>
        </authorList>
    </citation>
    <scope>NUCLEOTIDE SEQUENCE [LARGE SCALE GENOMIC DNA]</scope>
    <source>
        <strain evidence="4 5">B29T1</strain>
    </source>
</reference>
<evidence type="ECO:0000313" key="4">
    <source>
        <dbReference type="EMBL" id="SNB65413.1"/>
    </source>
</evidence>
<evidence type="ECO:0008006" key="6">
    <source>
        <dbReference type="Google" id="ProtNLM"/>
    </source>
</evidence>
<dbReference type="Gene3D" id="2.30.270.10">
    <property type="entry name" value="duf1285 protein"/>
    <property type="match status" value="1"/>
</dbReference>
<dbReference type="Proteomes" id="UP000197065">
    <property type="component" value="Unassembled WGS sequence"/>
</dbReference>
<feature type="domain" description="DUF1285" evidence="2">
    <location>
        <begin position="36"/>
        <end position="93"/>
    </location>
</feature>
<feature type="region of interest" description="Disordered" evidence="1">
    <location>
        <begin position="1"/>
        <end position="20"/>
    </location>
</feature>